<sequence>MSLVPKNGKVAVIGAGISGLSYSYFLSKLRPDLHISIFESGAQPGGWIKTEALNDNGHKVLLEKGPRTLRGVSDGTLLIVDMMKQLGLQNEVEVMKSSSLANRKWLLDPTNKLVQVPNSFPSFVKFISSGIPSGLARGILGEPFRKKTTSDKDESVRSFIERRFGSPALADNVLSAIMHGIYSGDVSRLSAKATLPSLLEYEREYGSIIKAIWSKMTGKNKKEKEGINEALLEYERDISPGADLSNLSKSLKQYPILRLHSGLQVLPLALANYLIQQKNVDIFYNTQIDKLKIDSCEIDVQGSRPVFDYVRYTADAKGFGKITDVTDADAKTAIESFEYTTIFLANVYSKTVRLVPPKHEGFGFLVPKRNTNHQALLGVIYDSDTERDAQKFFGGKSIENVPYHKITLMMGGHYYNSGRIPSSGINVKIVKEILCDILEVDLEKHNVVVRNEADLHSKDIALGDNDILISYNLHENCIPQYNVGFLDSVNTMLKYVQRVSGGKVSIGGTSLGKLGVPDCVMNSLDDAMLLRLD</sequence>
<name>A0ACD0WMJ4_CLALS</name>
<dbReference type="EMBL" id="CP038487">
    <property type="protein sequence ID" value="QFZ28616.1"/>
    <property type="molecule type" value="Genomic_DNA"/>
</dbReference>
<gene>
    <name evidence="1" type="ORF">EJF14_40660</name>
</gene>
<proteinExistence type="predicted"/>
<organism evidence="1 2">
    <name type="scientific">Clavispora lusitaniae</name>
    <name type="common">Candida lusitaniae</name>
    <dbReference type="NCBI Taxonomy" id="36911"/>
    <lineage>
        <taxon>Eukaryota</taxon>
        <taxon>Fungi</taxon>
        <taxon>Dikarya</taxon>
        <taxon>Ascomycota</taxon>
        <taxon>Saccharomycotina</taxon>
        <taxon>Pichiomycetes</taxon>
        <taxon>Metschnikowiaceae</taxon>
        <taxon>Clavispora</taxon>
    </lineage>
</organism>
<accession>A0ACD0WMJ4</accession>
<keyword evidence="2" id="KW-1185">Reference proteome</keyword>
<reference evidence="2" key="1">
    <citation type="journal article" date="2019" name="MBio">
        <title>Comparative genomics for the elucidation of multidrug resistance (MDR) in Candida lusitaniae.</title>
        <authorList>
            <person name="Kannan A."/>
            <person name="Asner S.A."/>
            <person name="Trachsel E."/>
            <person name="Kelly S."/>
            <person name="Parker J."/>
            <person name="Sanglard D."/>
        </authorList>
    </citation>
    <scope>NUCLEOTIDE SEQUENCE [LARGE SCALE GENOMIC DNA]</scope>
    <source>
        <strain evidence="2">P1</strain>
    </source>
</reference>
<evidence type="ECO:0000313" key="1">
    <source>
        <dbReference type="EMBL" id="QFZ28616.1"/>
    </source>
</evidence>
<dbReference type="Proteomes" id="UP000326582">
    <property type="component" value="Chromosome 4"/>
</dbReference>
<protein>
    <submittedName>
        <fullName evidence="1">Protoporphyrinogen oxidase</fullName>
    </submittedName>
</protein>
<evidence type="ECO:0000313" key="2">
    <source>
        <dbReference type="Proteomes" id="UP000326582"/>
    </source>
</evidence>